<proteinExistence type="predicted"/>
<name>A0A7J6AG82_AMEME</name>
<keyword evidence="3" id="KW-1185">Reference proteome</keyword>
<dbReference type="AlphaFoldDB" id="A0A7J6AG82"/>
<reference evidence="2 3" key="1">
    <citation type="submission" date="2020-02" db="EMBL/GenBank/DDBJ databases">
        <title>A chromosome-scale genome assembly of the black bullhead catfish (Ameiurus melas).</title>
        <authorList>
            <person name="Wen M."/>
            <person name="Zham M."/>
            <person name="Cabau C."/>
            <person name="Klopp C."/>
            <person name="Donnadieu C."/>
            <person name="Roques C."/>
            <person name="Bouchez O."/>
            <person name="Lampietro C."/>
            <person name="Jouanno E."/>
            <person name="Herpin A."/>
            <person name="Louis A."/>
            <person name="Berthelot C."/>
            <person name="Parey E."/>
            <person name="Roest-Crollius H."/>
            <person name="Braasch I."/>
            <person name="Postlethwait J."/>
            <person name="Robinson-Rechavi M."/>
            <person name="Echchiki A."/>
            <person name="Begum T."/>
            <person name="Montfort J."/>
            <person name="Schartl M."/>
            <person name="Bobe J."/>
            <person name="Guiguen Y."/>
        </authorList>
    </citation>
    <scope>NUCLEOTIDE SEQUENCE [LARGE SCALE GENOMIC DNA]</scope>
    <source>
        <strain evidence="2">M_S1</strain>
        <tissue evidence="2">Blood</tissue>
    </source>
</reference>
<accession>A0A7J6AG82</accession>
<organism evidence="2 3">
    <name type="scientific">Ameiurus melas</name>
    <name type="common">Black bullhead</name>
    <name type="synonym">Silurus melas</name>
    <dbReference type="NCBI Taxonomy" id="219545"/>
    <lineage>
        <taxon>Eukaryota</taxon>
        <taxon>Metazoa</taxon>
        <taxon>Chordata</taxon>
        <taxon>Craniata</taxon>
        <taxon>Vertebrata</taxon>
        <taxon>Euteleostomi</taxon>
        <taxon>Actinopterygii</taxon>
        <taxon>Neopterygii</taxon>
        <taxon>Teleostei</taxon>
        <taxon>Ostariophysi</taxon>
        <taxon>Siluriformes</taxon>
        <taxon>Ictaluridae</taxon>
        <taxon>Ameiurus</taxon>
    </lineage>
</organism>
<evidence type="ECO:0000256" key="1">
    <source>
        <dbReference type="SAM" id="MobiDB-lite"/>
    </source>
</evidence>
<gene>
    <name evidence="2" type="ORF">AMELA_G00156090</name>
</gene>
<dbReference type="Proteomes" id="UP000593565">
    <property type="component" value="Unassembled WGS sequence"/>
</dbReference>
<comment type="caution">
    <text evidence="2">The sequence shown here is derived from an EMBL/GenBank/DDBJ whole genome shotgun (WGS) entry which is preliminary data.</text>
</comment>
<sequence length="109" mass="12361">MEQKTTSPQKHMVKSRSKSTEEIPQAKKAFHIPQKSLPGGSDFDQVKEGQEEPEIPTSASEELETYRAQQLPTNKIDIAGREGRLVKRYVVSQTKHLMDLVQVACQRQI</sequence>
<evidence type="ECO:0000313" key="2">
    <source>
        <dbReference type="EMBL" id="KAF4081027.1"/>
    </source>
</evidence>
<protein>
    <submittedName>
        <fullName evidence="2">Uncharacterized protein</fullName>
    </submittedName>
</protein>
<dbReference type="EMBL" id="JAAGNN010000013">
    <property type="protein sequence ID" value="KAF4081027.1"/>
    <property type="molecule type" value="Genomic_DNA"/>
</dbReference>
<feature type="region of interest" description="Disordered" evidence="1">
    <location>
        <begin position="1"/>
        <end position="61"/>
    </location>
</feature>
<evidence type="ECO:0000313" key="3">
    <source>
        <dbReference type="Proteomes" id="UP000593565"/>
    </source>
</evidence>